<accession>A0AB34LFA0</accession>
<comment type="caution">
    <text evidence="1">The sequence shown here is derived from an EMBL/GenBank/DDBJ whole genome shotgun (WGS) entry which is preliminary data.</text>
</comment>
<protein>
    <submittedName>
        <fullName evidence="1">Uncharacterized protein</fullName>
    </submittedName>
</protein>
<dbReference type="Proteomes" id="UP000027850">
    <property type="component" value="Unassembled WGS sequence"/>
</dbReference>
<dbReference type="EMBL" id="JNHK01000088">
    <property type="protein sequence ID" value="KDS37482.1"/>
    <property type="molecule type" value="Genomic_DNA"/>
</dbReference>
<proteinExistence type="predicted"/>
<dbReference type="AlphaFoldDB" id="A0AB34LFA0"/>
<evidence type="ECO:0000313" key="1">
    <source>
        <dbReference type="EMBL" id="KDS37482.1"/>
    </source>
</evidence>
<organism evidence="1 2">
    <name type="scientific">Parabacteroides distasonis str. 3776 D15 i</name>
    <dbReference type="NCBI Taxonomy" id="1339342"/>
    <lineage>
        <taxon>Bacteria</taxon>
        <taxon>Pseudomonadati</taxon>
        <taxon>Bacteroidota</taxon>
        <taxon>Bacteroidia</taxon>
        <taxon>Bacteroidales</taxon>
        <taxon>Tannerellaceae</taxon>
        <taxon>Parabacteroides</taxon>
    </lineage>
</organism>
<reference evidence="1 2" key="1">
    <citation type="submission" date="2014-04" db="EMBL/GenBank/DDBJ databases">
        <authorList>
            <person name="Sears C."/>
            <person name="Carroll K."/>
            <person name="Sack B.R."/>
            <person name="Qadri F."/>
            <person name="Myers L.L."/>
            <person name="Chung G.-T."/>
            <person name="Escheverria P."/>
            <person name="Fraser C.M."/>
            <person name="Sadzewicz L."/>
            <person name="Shefchek K.A."/>
            <person name="Tallon L."/>
            <person name="Das S.P."/>
            <person name="Daugherty S."/>
            <person name="Mongodin E.F."/>
        </authorList>
    </citation>
    <scope>NUCLEOTIDE SEQUENCE [LARGE SCALE GENOMIC DNA]</scope>
    <source>
        <strain evidence="1 2">3776 D15 i</strain>
    </source>
</reference>
<gene>
    <name evidence="1" type="ORF">M091_0253</name>
</gene>
<evidence type="ECO:0000313" key="2">
    <source>
        <dbReference type="Proteomes" id="UP000027850"/>
    </source>
</evidence>
<name>A0AB34LFA0_PARDI</name>
<sequence>MATVTSSVHKSTVFHAFILIWYNSDLYLDALRLFFVQKKEETGC</sequence>